<dbReference type="SUPFAM" id="SSF53098">
    <property type="entry name" value="Ribonuclease H-like"/>
    <property type="match status" value="1"/>
</dbReference>
<name>A0A9X2UMV5_9BACT</name>
<comment type="caution">
    <text evidence="3">The sequence shown here is derived from an EMBL/GenBank/DDBJ whole genome shotgun (WGS) entry which is preliminary data.</text>
</comment>
<organism evidence="3 4">
    <name type="scientific">Salinibacter ruber</name>
    <dbReference type="NCBI Taxonomy" id="146919"/>
    <lineage>
        <taxon>Bacteria</taxon>
        <taxon>Pseudomonadati</taxon>
        <taxon>Rhodothermota</taxon>
        <taxon>Rhodothermia</taxon>
        <taxon>Rhodothermales</taxon>
        <taxon>Salinibacteraceae</taxon>
        <taxon>Salinibacter</taxon>
    </lineage>
</organism>
<dbReference type="EMBL" id="JANUBF010000026">
    <property type="protein sequence ID" value="MCS4037786.1"/>
    <property type="molecule type" value="Genomic_DNA"/>
</dbReference>
<feature type="domain" description="Tc1-like transposase DDE" evidence="2">
    <location>
        <begin position="60"/>
        <end position="195"/>
    </location>
</feature>
<evidence type="ECO:0000313" key="4">
    <source>
        <dbReference type="Proteomes" id="UP001155040"/>
    </source>
</evidence>
<evidence type="ECO:0000256" key="1">
    <source>
        <dbReference type="SAM" id="MobiDB-lite"/>
    </source>
</evidence>
<dbReference type="Gene3D" id="3.30.420.10">
    <property type="entry name" value="Ribonuclease H-like superfamily/Ribonuclease H"/>
    <property type="match status" value="1"/>
</dbReference>
<dbReference type="InterPro" id="IPR036397">
    <property type="entry name" value="RNaseH_sf"/>
</dbReference>
<accession>A0A9X2UMV5</accession>
<dbReference type="NCBIfam" id="NF033545">
    <property type="entry name" value="transpos_IS630"/>
    <property type="match status" value="1"/>
</dbReference>
<dbReference type="Pfam" id="PF13358">
    <property type="entry name" value="DDE_3"/>
    <property type="match status" value="1"/>
</dbReference>
<sequence length="249" mass="28311">MDLNFRIRRPVGSCGTTLRPSRGALGRVTQKSKQEQVAFKEKLPARVEAIQAETDKPVRLFCQDESRLGLMPITRRRITLSGVKPIQQQRPAYQNFYLYGAVEPLAGKRFLLERESLGSGGFQDFLNGFSRRFSESLNILVLDNGQFHRAKALSIPENVRLIFLPPYSPELNPIERFWEDMKDHLAFHLHGSLSALRQRVQEKLQSYTDEAVALLTGYEYRVVQKSRNVHQTGGGPGSRSRNPFGDARP</sequence>
<protein>
    <recommendedName>
        <fullName evidence="2">Tc1-like transposase DDE domain-containing protein</fullName>
    </recommendedName>
</protein>
<evidence type="ECO:0000259" key="2">
    <source>
        <dbReference type="Pfam" id="PF13358"/>
    </source>
</evidence>
<proteinExistence type="predicted"/>
<dbReference type="InterPro" id="IPR012337">
    <property type="entry name" value="RNaseH-like_sf"/>
</dbReference>
<dbReference type="AlphaFoldDB" id="A0A9X2UMV5"/>
<evidence type="ECO:0000313" key="3">
    <source>
        <dbReference type="EMBL" id="MCS4037786.1"/>
    </source>
</evidence>
<feature type="region of interest" description="Disordered" evidence="1">
    <location>
        <begin position="226"/>
        <end position="249"/>
    </location>
</feature>
<dbReference type="InterPro" id="IPR038717">
    <property type="entry name" value="Tc1-like_DDE_dom"/>
</dbReference>
<dbReference type="RefSeq" id="WP_103017060.1">
    <property type="nucleotide sequence ID" value="NZ_CALTSQ010000032.1"/>
</dbReference>
<dbReference type="GO" id="GO:0003676">
    <property type="term" value="F:nucleic acid binding"/>
    <property type="evidence" value="ECO:0007669"/>
    <property type="project" value="InterPro"/>
</dbReference>
<dbReference type="InterPro" id="IPR047655">
    <property type="entry name" value="Transpos_IS630-like"/>
</dbReference>
<dbReference type="Proteomes" id="UP001155040">
    <property type="component" value="Unassembled WGS sequence"/>
</dbReference>
<reference evidence="3" key="1">
    <citation type="submission" date="2022-08" db="EMBL/GenBank/DDBJ databases">
        <title>Genomic Encyclopedia of Type Strains, Phase V (KMG-V): Genome sequencing to study the core and pangenomes of soil and plant-associated prokaryotes.</title>
        <authorList>
            <person name="Whitman W."/>
        </authorList>
    </citation>
    <scope>NUCLEOTIDE SEQUENCE</scope>
    <source>
        <strain evidence="3">SP3012</strain>
    </source>
</reference>
<gene>
    <name evidence="3" type="ORF">GGQ01_002873</name>
</gene>